<keyword evidence="2" id="KW-1185">Reference proteome</keyword>
<reference evidence="1" key="1">
    <citation type="submission" date="2020-03" db="EMBL/GenBank/DDBJ databases">
        <title>Ferranicluibacter endophyticum gen. nov., sp. nov., a new genus isolated from Rubus ulmifolius Schott. stem.</title>
        <authorList>
            <person name="Roca-Couso R."/>
            <person name="Flores-Felix J.D."/>
            <person name="Igual J.M."/>
            <person name="Rivas R."/>
        </authorList>
    </citation>
    <scope>NUCLEOTIDE SEQUENCE</scope>
    <source>
        <strain evidence="1">CRRU44</strain>
    </source>
</reference>
<dbReference type="Gene3D" id="1.10.530.10">
    <property type="match status" value="1"/>
</dbReference>
<evidence type="ECO:0008006" key="3">
    <source>
        <dbReference type="Google" id="ProtNLM"/>
    </source>
</evidence>
<dbReference type="AlphaFoldDB" id="A0AA43ZKV6"/>
<sequence>MDRAVFFGNVRRTLFGGRLTSGQVVGMSAILERARAGPGGLAGFYDRRWLAYMLATVHHETGRKMQPVRETMAASDAQAIARLDKAFAAGQLPTVRTPYWRRDAEGKSWLGRGLVQLTHRRNYERVSGLVGIDLVADPARAMDGATAVEILFIGMETGAFTGVSLADVFSAGRTDWVGARRIINGRDRAVDIAAQARAYHAALSAAGLPSIRRISLP</sequence>
<organism evidence="1 2">
    <name type="scientific">Ferranicluibacter rubi</name>
    <dbReference type="NCBI Taxonomy" id="2715133"/>
    <lineage>
        <taxon>Bacteria</taxon>
        <taxon>Pseudomonadati</taxon>
        <taxon>Pseudomonadota</taxon>
        <taxon>Alphaproteobacteria</taxon>
        <taxon>Hyphomicrobiales</taxon>
        <taxon>Rhizobiaceae</taxon>
        <taxon>Ferranicluibacter</taxon>
    </lineage>
</organism>
<dbReference type="RefSeq" id="WP_167130977.1">
    <property type="nucleotide sequence ID" value="NZ_JAANCM010000020.1"/>
</dbReference>
<proteinExistence type="predicted"/>
<evidence type="ECO:0000313" key="2">
    <source>
        <dbReference type="Proteomes" id="UP001155840"/>
    </source>
</evidence>
<dbReference type="SUPFAM" id="SSF53955">
    <property type="entry name" value="Lysozyme-like"/>
    <property type="match status" value="1"/>
</dbReference>
<protein>
    <recommendedName>
        <fullName evidence="3">Glycoside hydrolase family 19 catalytic domain-containing protein</fullName>
    </recommendedName>
</protein>
<gene>
    <name evidence="1" type="ORF">G8E10_24125</name>
</gene>
<evidence type="ECO:0000313" key="1">
    <source>
        <dbReference type="EMBL" id="NHT78788.1"/>
    </source>
</evidence>
<accession>A0AA43ZKV6</accession>
<comment type="caution">
    <text evidence="1">The sequence shown here is derived from an EMBL/GenBank/DDBJ whole genome shotgun (WGS) entry which is preliminary data.</text>
</comment>
<dbReference type="Proteomes" id="UP001155840">
    <property type="component" value="Unassembled WGS sequence"/>
</dbReference>
<dbReference type="InterPro" id="IPR023346">
    <property type="entry name" value="Lysozyme-like_dom_sf"/>
</dbReference>
<name>A0AA43ZKV6_9HYPH</name>
<dbReference type="EMBL" id="JAANCM010000020">
    <property type="protein sequence ID" value="NHT78788.1"/>
    <property type="molecule type" value="Genomic_DNA"/>
</dbReference>